<organism evidence="5 6">
    <name type="scientific">Candidatus Curtissbacteria bacterium RIFCSPHIGHO2_02_FULL_40_16b</name>
    <dbReference type="NCBI Taxonomy" id="1797714"/>
    <lineage>
        <taxon>Bacteria</taxon>
        <taxon>Candidatus Curtissiibacteriota</taxon>
    </lineage>
</organism>
<dbReference type="GO" id="GO:0003937">
    <property type="term" value="F:IMP cyclohydrolase activity"/>
    <property type="evidence" value="ECO:0007669"/>
    <property type="project" value="InterPro"/>
</dbReference>
<evidence type="ECO:0000256" key="1">
    <source>
        <dbReference type="ARBA" id="ARBA00022679"/>
    </source>
</evidence>
<protein>
    <recommendedName>
        <fullName evidence="7">Bifunctional phosphoribosylaminoimidazolecarboxamide formyltransferase/inosine monophosphate cyclohydrolase</fullName>
    </recommendedName>
</protein>
<dbReference type="FunFam" id="3.40.140.20:FF:000001">
    <property type="entry name" value="Bifunctional purine biosynthesis protein PurH"/>
    <property type="match status" value="1"/>
</dbReference>
<dbReference type="GO" id="GO:0006189">
    <property type="term" value="P:'de novo' IMP biosynthetic process"/>
    <property type="evidence" value="ECO:0007669"/>
    <property type="project" value="TreeGrafter"/>
</dbReference>
<dbReference type="PANTHER" id="PTHR11692">
    <property type="entry name" value="BIFUNCTIONAL PURINE BIOSYNTHESIS PROTEIN PURH"/>
    <property type="match status" value="1"/>
</dbReference>
<dbReference type="PANTHER" id="PTHR11692:SF0">
    <property type="entry name" value="BIFUNCTIONAL PURINE BIOSYNTHESIS PROTEIN ATIC"/>
    <property type="match status" value="1"/>
</dbReference>
<keyword evidence="3" id="KW-0378">Hydrolase</keyword>
<dbReference type="Gene3D" id="3.40.140.20">
    <property type="match status" value="2"/>
</dbReference>
<evidence type="ECO:0000256" key="2">
    <source>
        <dbReference type="ARBA" id="ARBA00022755"/>
    </source>
</evidence>
<dbReference type="Pfam" id="PF01808">
    <property type="entry name" value="AICARFT_IMPCHas"/>
    <property type="match status" value="1"/>
</dbReference>
<dbReference type="InterPro" id="IPR016193">
    <property type="entry name" value="Cytidine_deaminase-like"/>
</dbReference>
<comment type="caution">
    <text evidence="5">The sequence shown here is derived from an EMBL/GenBank/DDBJ whole genome shotgun (WGS) entry which is preliminary data.</text>
</comment>
<dbReference type="SMART" id="SM00798">
    <property type="entry name" value="AICARFT_IMPCHas"/>
    <property type="match status" value="1"/>
</dbReference>
<evidence type="ECO:0008006" key="7">
    <source>
        <dbReference type="Google" id="ProtNLM"/>
    </source>
</evidence>
<dbReference type="STRING" id="1797714.A3D04_04180"/>
<dbReference type="EMBL" id="MFBD01000047">
    <property type="protein sequence ID" value="OGD87488.1"/>
    <property type="molecule type" value="Genomic_DNA"/>
</dbReference>
<evidence type="ECO:0000313" key="6">
    <source>
        <dbReference type="Proteomes" id="UP000177369"/>
    </source>
</evidence>
<evidence type="ECO:0000256" key="4">
    <source>
        <dbReference type="ARBA" id="ARBA00023268"/>
    </source>
</evidence>
<dbReference type="Proteomes" id="UP000177369">
    <property type="component" value="Unassembled WGS sequence"/>
</dbReference>
<dbReference type="SUPFAM" id="SSF53927">
    <property type="entry name" value="Cytidine deaminase-like"/>
    <property type="match status" value="1"/>
</dbReference>
<evidence type="ECO:0000313" key="5">
    <source>
        <dbReference type="EMBL" id="OGD87488.1"/>
    </source>
</evidence>
<dbReference type="GO" id="GO:0004643">
    <property type="term" value="F:phosphoribosylaminoimidazolecarboxamide formyltransferase activity"/>
    <property type="evidence" value="ECO:0007669"/>
    <property type="project" value="InterPro"/>
</dbReference>
<dbReference type="AlphaFoldDB" id="A0A1F5G6K5"/>
<accession>A0A1F5G6K5</accession>
<gene>
    <name evidence="5" type="ORF">A3D04_04180</name>
</gene>
<name>A0A1F5G6K5_9BACT</name>
<evidence type="ECO:0000256" key="3">
    <source>
        <dbReference type="ARBA" id="ARBA00022801"/>
    </source>
</evidence>
<proteinExistence type="predicted"/>
<dbReference type="GO" id="GO:0005829">
    <property type="term" value="C:cytosol"/>
    <property type="evidence" value="ECO:0007669"/>
    <property type="project" value="TreeGrafter"/>
</dbReference>
<sequence length="309" mass="34538">MKLPKQLNIKLLKFHDLRYGENPHQQGAFYVEGTESGFEKLWGIDLSYNNLEDAYGAWRLVSEFKEPTVAIIKHGNPGGIASRKNLTEAYKLAYEADPVSAYGGIVAVNREPTLEMIEVMRGKFYELIIASDYSKAVLERLKKRSTKMRVIKAKKPHNRLEIKRIFEGFLVQTPDNVKETPYRWKVVSGKKPDKKTLDDCVFANKIVKHVKSNAIVIARDLALVGVGIGQPNRVNSVDLATRQAGKKTKGAVLASDAFFPFDDSVKLAAKSGISIILQPGGSIRDERVIATAKKLGITMIFTGVRHFRH</sequence>
<keyword evidence="2" id="KW-0658">Purine biosynthesis</keyword>
<keyword evidence="1" id="KW-0808">Transferase</keyword>
<dbReference type="InterPro" id="IPR002695">
    <property type="entry name" value="PurH-like"/>
</dbReference>
<dbReference type="InterPro" id="IPR024051">
    <property type="entry name" value="AICAR_Tfase_dup_dom_sf"/>
</dbReference>
<reference evidence="5 6" key="1">
    <citation type="journal article" date="2016" name="Nat. Commun.">
        <title>Thousands of microbial genomes shed light on interconnected biogeochemical processes in an aquifer system.</title>
        <authorList>
            <person name="Anantharaman K."/>
            <person name="Brown C.T."/>
            <person name="Hug L.A."/>
            <person name="Sharon I."/>
            <person name="Castelle C.J."/>
            <person name="Probst A.J."/>
            <person name="Thomas B.C."/>
            <person name="Singh A."/>
            <person name="Wilkins M.J."/>
            <person name="Karaoz U."/>
            <person name="Brodie E.L."/>
            <person name="Williams K.H."/>
            <person name="Hubbard S.S."/>
            <person name="Banfield J.F."/>
        </authorList>
    </citation>
    <scope>NUCLEOTIDE SEQUENCE [LARGE SCALE GENOMIC DNA]</scope>
</reference>
<keyword evidence="4" id="KW-0511">Multifunctional enzyme</keyword>